<dbReference type="Gene3D" id="3.40.1620.10">
    <property type="entry name" value="YefM-like domain"/>
    <property type="match status" value="1"/>
</dbReference>
<proteinExistence type="inferred from homology"/>
<dbReference type="RefSeq" id="WP_272225800.1">
    <property type="nucleotide sequence ID" value="NZ_JAQONE010000006.1"/>
</dbReference>
<accession>A0AAJ1HV99</accession>
<dbReference type="Proteomes" id="UP001220670">
    <property type="component" value="Unassembled WGS sequence"/>
</dbReference>
<dbReference type="AlphaFoldDB" id="A0AAJ1HV99"/>
<sequence length="63" mass="7359">MTARPEKKNVVMISKKEYNSLQETNYLLKGKANKDALKHSIEQLGRQEHFLTPEEFESLNSHE</sequence>
<gene>
    <name evidence="3" type="ORF">PO250_02155</name>
</gene>
<comment type="caution">
    <text evidence="3">The sequence shown here is derived from an EMBL/GenBank/DDBJ whole genome shotgun (WGS) entry which is preliminary data.</text>
</comment>
<evidence type="ECO:0000313" key="4">
    <source>
        <dbReference type="Proteomes" id="UP001220670"/>
    </source>
</evidence>
<evidence type="ECO:0000256" key="1">
    <source>
        <dbReference type="ARBA" id="ARBA00009981"/>
    </source>
</evidence>
<organism evidence="3 4">
    <name type="scientific">Limosilactobacillus mucosae</name>
    <name type="common">Lactobacillus mucosae</name>
    <dbReference type="NCBI Taxonomy" id="97478"/>
    <lineage>
        <taxon>Bacteria</taxon>
        <taxon>Bacillati</taxon>
        <taxon>Bacillota</taxon>
        <taxon>Bacilli</taxon>
        <taxon>Lactobacillales</taxon>
        <taxon>Lactobacillaceae</taxon>
        <taxon>Limosilactobacillus</taxon>
    </lineage>
</organism>
<comment type="similarity">
    <text evidence="1 2">Belongs to the phD/YefM antitoxin family.</text>
</comment>
<comment type="function">
    <text evidence="2">Antitoxin component of a type II toxin-antitoxin (TA) system.</text>
</comment>
<protein>
    <recommendedName>
        <fullName evidence="2">Antitoxin</fullName>
    </recommendedName>
</protein>
<dbReference type="Pfam" id="PF02604">
    <property type="entry name" value="PhdYeFM_antitox"/>
    <property type="match status" value="1"/>
</dbReference>
<reference evidence="3" key="1">
    <citation type="submission" date="2023-01" db="EMBL/GenBank/DDBJ databases">
        <title>Genome analysis of 13 Lactobacillus isolated from gut of wild boar.</title>
        <authorList>
            <person name="Papp P."/>
            <person name="Libisch B."/>
            <person name="Nagy T."/>
            <person name="Olasz F."/>
        </authorList>
    </citation>
    <scope>NUCLEOTIDE SEQUENCE</scope>
    <source>
        <strain evidence="3">F146</strain>
    </source>
</reference>
<dbReference type="InterPro" id="IPR006442">
    <property type="entry name" value="Antitoxin_Phd/YefM"/>
</dbReference>
<dbReference type="SUPFAM" id="SSF143120">
    <property type="entry name" value="YefM-like"/>
    <property type="match status" value="1"/>
</dbReference>
<evidence type="ECO:0000256" key="2">
    <source>
        <dbReference type="RuleBase" id="RU362080"/>
    </source>
</evidence>
<dbReference type="EMBL" id="JAQONE010000006">
    <property type="protein sequence ID" value="MDC2829140.1"/>
    <property type="molecule type" value="Genomic_DNA"/>
</dbReference>
<evidence type="ECO:0000313" key="3">
    <source>
        <dbReference type="EMBL" id="MDC2829140.1"/>
    </source>
</evidence>
<name>A0AAJ1HV99_LIMMU</name>
<dbReference type="InterPro" id="IPR036165">
    <property type="entry name" value="YefM-like_sf"/>
</dbReference>